<dbReference type="Proteomes" id="UP000304953">
    <property type="component" value="Unassembled WGS sequence"/>
</dbReference>
<proteinExistence type="predicted"/>
<gene>
    <name evidence="1" type="ORF">E5329_02225</name>
</gene>
<evidence type="ECO:0000313" key="1">
    <source>
        <dbReference type="EMBL" id="TGY97957.1"/>
    </source>
</evidence>
<sequence>MNPLDLADILRNHTVYIQTHNFPDPDAIASAFGLQQFLDFHGVSAMLCYDGKIDRLSAKKMLDTFGITMHSKNDLPDMAREDLIVLVDSQKKNSNVTDLIGDEVACIDHHPVFVSYQYLYQDIRPVGACSSIIASYYEQTDTPISPACAAALAYGIKMDTADFCRGTAALDTEMLSFLFAQADWELVTRMYSNTMEFDDLRAYGAAIQNIKIFGGTGFAYIPFHCANALIAIISDFILSLDVVHIAIIYAKQTNGLRFSIRCEQNRIHAGNLIARVLKPWGSGGGHPSMAGGIIPLEHIPLLGEDMHTALQDAFLNEIIKMEQALRNDRSAI</sequence>
<protein>
    <submittedName>
        <fullName evidence="1">DHH family phosphoesterase</fullName>
    </submittedName>
</protein>
<comment type="caution">
    <text evidence="1">The sequence shown here is derived from an EMBL/GenBank/DDBJ whole genome shotgun (WGS) entry which is preliminary data.</text>
</comment>
<accession>A0AC61S0Q6</accession>
<dbReference type="EMBL" id="SRYA01000003">
    <property type="protein sequence ID" value="TGY97957.1"/>
    <property type="molecule type" value="Genomic_DNA"/>
</dbReference>
<evidence type="ECO:0000313" key="2">
    <source>
        <dbReference type="Proteomes" id="UP000304953"/>
    </source>
</evidence>
<name>A0AC61S0Q6_9FIRM</name>
<organism evidence="1 2">
    <name type="scientific">Petralouisia muris</name>
    <dbReference type="NCBI Taxonomy" id="3032872"/>
    <lineage>
        <taxon>Bacteria</taxon>
        <taxon>Bacillati</taxon>
        <taxon>Bacillota</taxon>
        <taxon>Clostridia</taxon>
        <taxon>Lachnospirales</taxon>
        <taxon>Lachnospiraceae</taxon>
        <taxon>Petralouisia</taxon>
    </lineage>
</organism>
<keyword evidence="2" id="KW-1185">Reference proteome</keyword>
<reference evidence="1" key="1">
    <citation type="submission" date="2019-04" db="EMBL/GenBank/DDBJ databases">
        <title>Microbes associate with the intestines of laboratory mice.</title>
        <authorList>
            <person name="Navarre W."/>
            <person name="Wong E."/>
            <person name="Huang K."/>
            <person name="Tropini C."/>
            <person name="Ng K."/>
            <person name="Yu B."/>
        </authorList>
    </citation>
    <scope>NUCLEOTIDE SEQUENCE</scope>
    <source>
        <strain evidence="1">NM01_1-7b</strain>
    </source>
</reference>